<reference evidence="2" key="1">
    <citation type="journal article" date="2016" name="Genome Biol. Evol.">
        <title>Comparative 'omics' of the Fusarium fujikuroi species complex highlights differences in genetic potential and metabolite synthesis.</title>
        <authorList>
            <person name="Niehaus E.-M."/>
            <person name="Muensterkoetter M."/>
            <person name="Proctor R.H."/>
            <person name="Brown D.W."/>
            <person name="Sharon A."/>
            <person name="Idan Y."/>
            <person name="Oren-Young L."/>
            <person name="Sieber C.M."/>
            <person name="Novak O."/>
            <person name="Pencik A."/>
            <person name="Tarkowska D."/>
            <person name="Hromadova K."/>
            <person name="Freeman S."/>
            <person name="Maymon M."/>
            <person name="Elazar M."/>
            <person name="Youssef S.A."/>
            <person name="El-Shabrawy E.S.M."/>
            <person name="Shalaby A.B.A."/>
            <person name="Houterman P."/>
            <person name="Brock N.L."/>
            <person name="Burkhardt I."/>
            <person name="Tsavkelova E.A."/>
            <person name="Dickschat J.S."/>
            <person name="Galuszka P."/>
            <person name="Gueldener U."/>
            <person name="Tudzynski B."/>
        </authorList>
    </citation>
    <scope>NUCLEOTIDE SEQUENCE [LARGE SCALE GENOMIC DNA]</scope>
    <source>
        <strain evidence="2">ET1</strain>
    </source>
</reference>
<evidence type="ECO:0000313" key="2">
    <source>
        <dbReference type="Proteomes" id="UP000183971"/>
    </source>
</evidence>
<gene>
    <name evidence="1" type="ORF">FPRO_03824</name>
</gene>
<sequence>MSIAQPTNYATASNVFSCETESGPSIATLAEGLVMDDVKNLFRDNIEELYDLWVPMAQKSTLPFVMASDDPRIVQELHNLVKEAESTNISNSRVASVQLTRLMNYLESRIKHDRRSRKVVLKRRADSIVTDMFASTLGSSAGGPVVRRRAFWGRRFHKRRAIIAGSVPVLLVTYTDKAERIM</sequence>
<dbReference type="EMBL" id="FJOF01000002">
    <property type="protein sequence ID" value="CZR35916.1"/>
    <property type="molecule type" value="Genomic_DNA"/>
</dbReference>
<protein>
    <submittedName>
        <fullName evidence="1">Uncharacterized protein</fullName>
    </submittedName>
</protein>
<accession>A0A1L7V8R7</accession>
<dbReference type="Proteomes" id="UP000183971">
    <property type="component" value="Unassembled WGS sequence"/>
</dbReference>
<proteinExistence type="predicted"/>
<comment type="caution">
    <text evidence="1">The sequence shown here is derived from an EMBL/GenBank/DDBJ whole genome shotgun (WGS) entry which is preliminary data.</text>
</comment>
<dbReference type="VEuPathDB" id="FungiDB:FPRO_03824"/>
<evidence type="ECO:0000313" key="1">
    <source>
        <dbReference type="EMBL" id="CZR35916.1"/>
    </source>
</evidence>
<name>A0A1L7V8R7_FUSPR</name>
<dbReference type="AlphaFoldDB" id="A0A1L7V8R7"/>
<organism evidence="1 2">
    <name type="scientific">Fusarium proliferatum (strain ET1)</name>
    <name type="common">Orchid endophyte fungus</name>
    <dbReference type="NCBI Taxonomy" id="1227346"/>
    <lineage>
        <taxon>Eukaryota</taxon>
        <taxon>Fungi</taxon>
        <taxon>Dikarya</taxon>
        <taxon>Ascomycota</taxon>
        <taxon>Pezizomycotina</taxon>
        <taxon>Sordariomycetes</taxon>
        <taxon>Hypocreomycetidae</taxon>
        <taxon>Hypocreales</taxon>
        <taxon>Nectriaceae</taxon>
        <taxon>Fusarium</taxon>
        <taxon>Fusarium fujikuroi species complex</taxon>
    </lineage>
</organism>
<dbReference type="RefSeq" id="XP_031076509.1">
    <property type="nucleotide sequence ID" value="XM_031225921.1"/>
</dbReference>
<keyword evidence="2" id="KW-1185">Reference proteome</keyword>
<dbReference type="GeneID" id="42048709"/>